<protein>
    <recommendedName>
        <fullName evidence="3">DUF2188 domain-containing protein</fullName>
    </recommendedName>
</protein>
<dbReference type="OrthoDB" id="7210881at2"/>
<organism evidence="1 2">
    <name type="scientific">Phenylobacterium soli</name>
    <dbReference type="NCBI Taxonomy" id="2170551"/>
    <lineage>
        <taxon>Bacteria</taxon>
        <taxon>Pseudomonadati</taxon>
        <taxon>Pseudomonadota</taxon>
        <taxon>Alphaproteobacteria</taxon>
        <taxon>Caulobacterales</taxon>
        <taxon>Caulobacteraceae</taxon>
        <taxon>Phenylobacterium</taxon>
    </lineage>
</organism>
<proteinExistence type="predicted"/>
<dbReference type="EMBL" id="QFYQ01000001">
    <property type="protein sequence ID" value="RAK54543.1"/>
    <property type="molecule type" value="Genomic_DNA"/>
</dbReference>
<gene>
    <name evidence="1" type="ORF">DJ017_08415</name>
</gene>
<reference evidence="2" key="1">
    <citation type="submission" date="2018-05" db="EMBL/GenBank/DDBJ databases">
        <authorList>
            <person name="Li X."/>
        </authorList>
    </citation>
    <scope>NUCLEOTIDE SEQUENCE [LARGE SCALE GENOMIC DNA]</scope>
    <source>
        <strain evidence="2">LX32</strain>
    </source>
</reference>
<dbReference type="Proteomes" id="UP000249254">
    <property type="component" value="Unassembled WGS sequence"/>
</dbReference>
<comment type="caution">
    <text evidence="1">The sequence shown here is derived from an EMBL/GenBank/DDBJ whole genome shotgun (WGS) entry which is preliminary data.</text>
</comment>
<dbReference type="AlphaFoldDB" id="A0A328AI00"/>
<dbReference type="RefSeq" id="WP_111528294.1">
    <property type="nucleotide sequence ID" value="NZ_JBHRSG010000004.1"/>
</dbReference>
<sequence length="70" mass="7721">MTDFTVVARHGLWMLVDDEDDAELGAYASQAEALKAAGDHARVDQEPRHVLIQDPGGDWDEELVEPAPLH</sequence>
<name>A0A328AI00_9CAUL</name>
<evidence type="ECO:0000313" key="2">
    <source>
        <dbReference type="Proteomes" id="UP000249254"/>
    </source>
</evidence>
<accession>A0A328AI00</accession>
<keyword evidence="2" id="KW-1185">Reference proteome</keyword>
<evidence type="ECO:0000313" key="1">
    <source>
        <dbReference type="EMBL" id="RAK54543.1"/>
    </source>
</evidence>
<evidence type="ECO:0008006" key="3">
    <source>
        <dbReference type="Google" id="ProtNLM"/>
    </source>
</evidence>